<dbReference type="Gene3D" id="2.40.10.10">
    <property type="entry name" value="Trypsin-like serine proteases"/>
    <property type="match status" value="2"/>
</dbReference>
<dbReference type="AlphaFoldDB" id="S4AIT3"/>
<dbReference type="RefSeq" id="WP_016643724.1">
    <property type="nucleotide sequence ID" value="NZ_AOPZ01000316.1"/>
</dbReference>
<proteinExistence type="predicted"/>
<dbReference type="Pfam" id="PF00089">
    <property type="entry name" value="Trypsin"/>
    <property type="match status" value="1"/>
</dbReference>
<protein>
    <recommendedName>
        <fullName evidence="1">Peptidase S1 domain-containing protein</fullName>
    </recommendedName>
</protein>
<dbReference type="SUPFAM" id="SSF50494">
    <property type="entry name" value="Trypsin-like serine proteases"/>
    <property type="match status" value="1"/>
</dbReference>
<dbReference type="InterPro" id="IPR009003">
    <property type="entry name" value="Peptidase_S1_PA"/>
</dbReference>
<organism evidence="2 3">
    <name type="scientific">Streptomyces aurantiacus JA 4570</name>
    <dbReference type="NCBI Taxonomy" id="1286094"/>
    <lineage>
        <taxon>Bacteria</taxon>
        <taxon>Bacillati</taxon>
        <taxon>Actinomycetota</taxon>
        <taxon>Actinomycetes</taxon>
        <taxon>Kitasatosporales</taxon>
        <taxon>Streptomycetaceae</taxon>
        <taxon>Streptomyces</taxon>
        <taxon>Streptomyces aurantiacus group</taxon>
    </lineage>
</organism>
<dbReference type="GO" id="GO:0004252">
    <property type="term" value="F:serine-type endopeptidase activity"/>
    <property type="evidence" value="ECO:0007669"/>
    <property type="project" value="InterPro"/>
</dbReference>
<dbReference type="OrthoDB" id="5994822at2"/>
<dbReference type="GO" id="GO:0006508">
    <property type="term" value="P:proteolysis"/>
    <property type="evidence" value="ECO:0007669"/>
    <property type="project" value="InterPro"/>
</dbReference>
<dbReference type="InterPro" id="IPR001254">
    <property type="entry name" value="Trypsin_dom"/>
</dbReference>
<dbReference type="InterPro" id="IPR043504">
    <property type="entry name" value="Peptidase_S1_PA_chymotrypsin"/>
</dbReference>
<dbReference type="PATRIC" id="fig|1286094.4.peg.5531"/>
<sequence>MWSATIRIAHRAMELPFRGGKYADIFETAPDREENRVKITTRTVSDELVSSLADAFGADSISVVHAPEAPQDALFRGSRIDDRSPFWGGAQIITPKGGDCSSGLPWVAGDVSMMLTAAHCVPNGGSVTTRHDVMGYVVEGMRENWDGNGARRGTERFPNDDEYRGDLALVEMPDGEDATVPKFSEGMVYGVGNTEGRRIRGVFSRPAQRGDEFCTGGFKTTEVCGWTTGYTRVNRFINDNVFGTIAMVRGVNTATKRGQCSKRGDSGGPAYIVNSDGSINAKGIISGGSGGGSDQWAGRFELCTLLWTDVYQALESPLPGTLRTAATG</sequence>
<reference evidence="2 3" key="1">
    <citation type="submission" date="2013-02" db="EMBL/GenBank/DDBJ databases">
        <title>Draft Genome Sequence of Streptomyces aurantiacus, Which Produces Setomimycin.</title>
        <authorList>
            <person name="Gruening B.A."/>
            <person name="Praeg A."/>
            <person name="Erxleben A."/>
            <person name="Guenther S."/>
            <person name="Mueller M."/>
        </authorList>
    </citation>
    <scope>NUCLEOTIDE SEQUENCE [LARGE SCALE GENOMIC DNA]</scope>
    <source>
        <strain evidence="2 3">JA 4570</strain>
    </source>
</reference>
<dbReference type="Proteomes" id="UP000014629">
    <property type="component" value="Unassembled WGS sequence"/>
</dbReference>
<dbReference type="PROSITE" id="PS00134">
    <property type="entry name" value="TRYPSIN_HIS"/>
    <property type="match status" value="1"/>
</dbReference>
<evidence type="ECO:0000259" key="1">
    <source>
        <dbReference type="Pfam" id="PF00089"/>
    </source>
</evidence>
<dbReference type="EMBL" id="AOPZ01000316">
    <property type="protein sequence ID" value="EPH41367.1"/>
    <property type="molecule type" value="Genomic_DNA"/>
</dbReference>
<keyword evidence="3" id="KW-1185">Reference proteome</keyword>
<evidence type="ECO:0000313" key="3">
    <source>
        <dbReference type="Proteomes" id="UP000014629"/>
    </source>
</evidence>
<dbReference type="InterPro" id="IPR018114">
    <property type="entry name" value="TRYPSIN_HIS"/>
</dbReference>
<name>S4AIT3_9ACTN</name>
<gene>
    <name evidence="2" type="ORF">STRAU_5603</name>
</gene>
<evidence type="ECO:0000313" key="2">
    <source>
        <dbReference type="EMBL" id="EPH41367.1"/>
    </source>
</evidence>
<feature type="domain" description="Peptidase S1" evidence="1">
    <location>
        <begin position="113"/>
        <end position="293"/>
    </location>
</feature>
<comment type="caution">
    <text evidence="2">The sequence shown here is derived from an EMBL/GenBank/DDBJ whole genome shotgun (WGS) entry which is preliminary data.</text>
</comment>
<accession>S4AIT3</accession>